<evidence type="ECO:0000313" key="4">
    <source>
        <dbReference type="EMBL" id="CAJ0807757.1"/>
    </source>
</evidence>
<reference evidence="4 5" key="1">
    <citation type="submission" date="2023-07" db="EMBL/GenBank/DDBJ databases">
        <authorList>
            <person name="Peeters C."/>
        </authorList>
    </citation>
    <scope>NUCLEOTIDE SEQUENCE [LARGE SCALE GENOMIC DNA]</scope>
    <source>
        <strain evidence="4 5">LMG 18101</strain>
    </source>
</reference>
<keyword evidence="1" id="KW-0285">Flavoprotein</keyword>
<comment type="caution">
    <text evidence="4">The sequence shown here is derived from an EMBL/GenBank/DDBJ whole genome shotgun (WGS) entry which is preliminary data.</text>
</comment>
<dbReference type="PANTHER" id="PTHR43004:SF3">
    <property type="entry name" value="P-HYDROXYBENZOATE HYDROXYLASE"/>
    <property type="match status" value="1"/>
</dbReference>
<dbReference type="Gene3D" id="3.50.50.60">
    <property type="entry name" value="FAD/NAD(P)-binding domain"/>
    <property type="match status" value="1"/>
</dbReference>
<keyword evidence="2" id="KW-0274">FAD</keyword>
<sequence length="424" mass="47241">MLARTISIRLETTTMRTQVAIIGAGPAGLLLGQLLHRNGIDAVILETRSRTYVEERIRAGVLEQGTVDMLNEAGVGERMRREGLVHHGIDLLFGGKRHRVDLTTMSGGRSITVYGQHEVAKDLIAARVEQGAPLLFEVSDVSVHDIESATPSVRFVHDGVPQTLQCDYIAGCDGFHGICRPAIPAQRQAVFERVYPFAWLGILAEAAPAAEELIYASHDRGFALFSMRSPKITRLYLQCKPDENLAEWSDARIWDELHTRLETNDGWHLKEGAILQKSVTPMRSFVCETMQYGRLFLAGDAAHIVPPTGAKGMNLAVADVRVLAQALTARYRQNDTTQLAGYSERCLQRIWRAEHFSWWMTSMLHRFDDYTPFMQRLQRAELEYVTTSPAAARVLAENYVGLPFVDAPARELSAVGNVSRSRAA</sequence>
<dbReference type="EMBL" id="CATZLL010000001">
    <property type="protein sequence ID" value="CAJ0807757.1"/>
    <property type="molecule type" value="Genomic_DNA"/>
</dbReference>
<evidence type="ECO:0000256" key="2">
    <source>
        <dbReference type="ARBA" id="ARBA00022827"/>
    </source>
</evidence>
<dbReference type="NCBIfam" id="NF006091">
    <property type="entry name" value="PRK08243.1"/>
    <property type="match status" value="1"/>
</dbReference>
<dbReference type="InterPro" id="IPR012733">
    <property type="entry name" value="HB_mOase"/>
</dbReference>
<evidence type="ECO:0000256" key="1">
    <source>
        <dbReference type="ARBA" id="ARBA00022630"/>
    </source>
</evidence>
<dbReference type="Proteomes" id="UP001189757">
    <property type="component" value="Unassembled WGS sequence"/>
</dbReference>
<dbReference type="Pfam" id="PF01494">
    <property type="entry name" value="FAD_binding_3"/>
    <property type="match status" value="1"/>
</dbReference>
<organism evidence="4 5">
    <name type="scientific">Ralstonia flaminis</name>
    <dbReference type="NCBI Taxonomy" id="3058597"/>
    <lineage>
        <taxon>Bacteria</taxon>
        <taxon>Pseudomonadati</taxon>
        <taxon>Pseudomonadota</taxon>
        <taxon>Betaproteobacteria</taxon>
        <taxon>Burkholderiales</taxon>
        <taxon>Burkholderiaceae</taxon>
        <taxon>Ralstonia</taxon>
    </lineage>
</organism>
<gene>
    <name evidence="4" type="primary">praI</name>
    <name evidence="4" type="ORF">LMG18101_00268</name>
</gene>
<evidence type="ECO:0000313" key="5">
    <source>
        <dbReference type="Proteomes" id="UP001189757"/>
    </source>
</evidence>
<evidence type="ECO:0000259" key="3">
    <source>
        <dbReference type="Pfam" id="PF01494"/>
    </source>
</evidence>
<dbReference type="SUPFAM" id="SSF51905">
    <property type="entry name" value="FAD/NAD(P)-binding domain"/>
    <property type="match status" value="1"/>
</dbReference>
<dbReference type="GO" id="GO:0018671">
    <property type="term" value="F:4-hydroxybenzoate 3-monooxygenase [NAD(P)H] activity"/>
    <property type="evidence" value="ECO:0007669"/>
    <property type="project" value="UniProtKB-EC"/>
</dbReference>
<protein>
    <submittedName>
        <fullName evidence="4">4-hydroxybenzoate 3-monooxygenase (NAD(P)H)</fullName>
        <ecNumber evidence="4">1.14.13.33</ecNumber>
    </submittedName>
</protein>
<dbReference type="InterPro" id="IPR002938">
    <property type="entry name" value="FAD-bd"/>
</dbReference>
<proteinExistence type="predicted"/>
<dbReference type="InterPro" id="IPR036188">
    <property type="entry name" value="FAD/NAD-bd_sf"/>
</dbReference>
<accession>A0ABM9JXN5</accession>
<keyword evidence="5" id="KW-1185">Reference proteome</keyword>
<dbReference type="InterPro" id="IPR050641">
    <property type="entry name" value="RIFMO-like"/>
</dbReference>
<dbReference type="SUPFAM" id="SSF54373">
    <property type="entry name" value="FAD-linked reductases, C-terminal domain"/>
    <property type="match status" value="1"/>
</dbReference>
<dbReference type="Gene3D" id="3.30.9.10">
    <property type="entry name" value="D-Amino Acid Oxidase, subunit A, domain 2"/>
    <property type="match status" value="1"/>
</dbReference>
<feature type="domain" description="FAD-binding" evidence="3">
    <location>
        <begin position="16"/>
        <end position="356"/>
    </location>
</feature>
<name>A0ABM9JXN5_9RALS</name>
<dbReference type="PANTHER" id="PTHR43004">
    <property type="entry name" value="TRK SYSTEM POTASSIUM UPTAKE PROTEIN"/>
    <property type="match status" value="1"/>
</dbReference>
<dbReference type="PRINTS" id="PR00420">
    <property type="entry name" value="RNGMNOXGNASE"/>
</dbReference>
<dbReference type="EC" id="1.14.13.33" evidence="4"/>
<dbReference type="NCBIfam" id="TIGR02360">
    <property type="entry name" value="pbenz_hydroxyl"/>
    <property type="match status" value="1"/>
</dbReference>
<keyword evidence="4" id="KW-0560">Oxidoreductase</keyword>